<evidence type="ECO:0000256" key="5">
    <source>
        <dbReference type="ARBA" id="ARBA00023136"/>
    </source>
</evidence>
<feature type="transmembrane region" description="Helical" evidence="6">
    <location>
        <begin position="224"/>
        <end position="248"/>
    </location>
</feature>
<feature type="transmembrane region" description="Helical" evidence="6">
    <location>
        <begin position="283"/>
        <end position="302"/>
    </location>
</feature>
<dbReference type="EMBL" id="JAULBC010000007">
    <property type="protein sequence ID" value="MEX6689965.1"/>
    <property type="molecule type" value="Genomic_DNA"/>
</dbReference>
<feature type="transmembrane region" description="Helical" evidence="6">
    <location>
        <begin position="191"/>
        <end position="212"/>
    </location>
</feature>
<dbReference type="SUPFAM" id="SSF103481">
    <property type="entry name" value="Multidrug resistance efflux transporter EmrE"/>
    <property type="match status" value="2"/>
</dbReference>
<feature type="transmembrane region" description="Helical" evidence="6">
    <location>
        <begin position="73"/>
        <end position="91"/>
    </location>
</feature>
<comment type="caution">
    <text evidence="8">The sequence shown here is derived from an EMBL/GenBank/DDBJ whole genome shotgun (WGS) entry which is preliminary data.</text>
</comment>
<evidence type="ECO:0000313" key="9">
    <source>
        <dbReference type="Proteomes" id="UP001560573"/>
    </source>
</evidence>
<feature type="transmembrane region" description="Helical" evidence="6">
    <location>
        <begin position="12"/>
        <end position="31"/>
    </location>
</feature>
<evidence type="ECO:0000256" key="1">
    <source>
        <dbReference type="ARBA" id="ARBA00004141"/>
    </source>
</evidence>
<evidence type="ECO:0000313" key="8">
    <source>
        <dbReference type="EMBL" id="MEX6689965.1"/>
    </source>
</evidence>
<dbReference type="InterPro" id="IPR037185">
    <property type="entry name" value="EmrE-like"/>
</dbReference>
<dbReference type="InterPro" id="IPR050638">
    <property type="entry name" value="AA-Vitamin_Transporters"/>
</dbReference>
<proteinExistence type="inferred from homology"/>
<protein>
    <submittedName>
        <fullName evidence="8">DMT family transporter</fullName>
    </submittedName>
</protein>
<comment type="similarity">
    <text evidence="2">Belongs to the EamA transporter family.</text>
</comment>
<feature type="transmembrane region" description="Helical" evidence="6">
    <location>
        <begin position="103"/>
        <end position="121"/>
    </location>
</feature>
<dbReference type="PANTHER" id="PTHR32322:SF2">
    <property type="entry name" value="EAMA DOMAIN-CONTAINING PROTEIN"/>
    <property type="match status" value="1"/>
</dbReference>
<gene>
    <name evidence="8" type="ORF">QTN47_20825</name>
</gene>
<sequence>MLKMQKASDWILIIVVNFMWATQVPVIRLIGDKLGPMTIAFVPMLISTVLFIPFLWVQNKKRKATDRRTWKDLRYFIMPGLIGIFLMQYLYTVGSTLTLASNAGIITLTIPVLVAVFASVLLKEKLNVVRIAGFIIALGGVLLTSLPDIKGASFSEGAYFKGNLIFLVACACAAFFNTYSKLLIDKNFTELEILVYCSVIGSIACIPLLIWVEPLHLSAIMHAGATVLFGLLELSFIVYGVSMLLFFYILKRMDVTQAILGNYLLPFFIALLGILLLGEKMTAAMAAGGVIIFAGTLMVTVYESRLLAFFRKTSKGNRIKSDLTQKKIHIINKSHQ</sequence>
<comment type="subcellular location">
    <subcellularLocation>
        <location evidence="1">Membrane</location>
        <topology evidence="1">Multi-pass membrane protein</topology>
    </subcellularLocation>
</comment>
<evidence type="ECO:0000256" key="4">
    <source>
        <dbReference type="ARBA" id="ARBA00022989"/>
    </source>
</evidence>
<feature type="transmembrane region" description="Helical" evidence="6">
    <location>
        <begin position="128"/>
        <end position="146"/>
    </location>
</feature>
<dbReference type="Proteomes" id="UP001560573">
    <property type="component" value="Unassembled WGS sequence"/>
</dbReference>
<reference evidence="8 9" key="1">
    <citation type="submission" date="2023-07" db="EMBL/GenBank/DDBJ databases">
        <authorList>
            <person name="Lian W.-H."/>
        </authorList>
    </citation>
    <scope>NUCLEOTIDE SEQUENCE [LARGE SCALE GENOMIC DNA]</scope>
    <source>
        <strain evidence="8 9">SYSU DXS3180</strain>
    </source>
</reference>
<keyword evidence="5 6" id="KW-0472">Membrane</keyword>
<dbReference type="InterPro" id="IPR000620">
    <property type="entry name" value="EamA_dom"/>
</dbReference>
<name>A0ABV3ZKB7_9BACT</name>
<feature type="transmembrane region" description="Helical" evidence="6">
    <location>
        <begin position="37"/>
        <end position="57"/>
    </location>
</feature>
<keyword evidence="3 6" id="KW-0812">Transmembrane</keyword>
<evidence type="ECO:0000256" key="3">
    <source>
        <dbReference type="ARBA" id="ARBA00022692"/>
    </source>
</evidence>
<feature type="domain" description="EamA" evidence="7">
    <location>
        <begin position="11"/>
        <end position="145"/>
    </location>
</feature>
<evidence type="ECO:0000256" key="2">
    <source>
        <dbReference type="ARBA" id="ARBA00007362"/>
    </source>
</evidence>
<feature type="transmembrane region" description="Helical" evidence="6">
    <location>
        <begin position="158"/>
        <end position="179"/>
    </location>
</feature>
<feature type="transmembrane region" description="Helical" evidence="6">
    <location>
        <begin position="260"/>
        <end position="277"/>
    </location>
</feature>
<feature type="domain" description="EamA" evidence="7">
    <location>
        <begin position="161"/>
        <end position="300"/>
    </location>
</feature>
<dbReference type="RefSeq" id="WP_369331371.1">
    <property type="nucleotide sequence ID" value="NZ_JAULBC010000007.1"/>
</dbReference>
<evidence type="ECO:0000259" key="7">
    <source>
        <dbReference type="Pfam" id="PF00892"/>
    </source>
</evidence>
<accession>A0ABV3ZKB7</accession>
<organism evidence="8 9">
    <name type="scientific">Danxiaibacter flavus</name>
    <dbReference type="NCBI Taxonomy" id="3049108"/>
    <lineage>
        <taxon>Bacteria</taxon>
        <taxon>Pseudomonadati</taxon>
        <taxon>Bacteroidota</taxon>
        <taxon>Chitinophagia</taxon>
        <taxon>Chitinophagales</taxon>
        <taxon>Chitinophagaceae</taxon>
        <taxon>Danxiaibacter</taxon>
    </lineage>
</organism>
<dbReference type="PANTHER" id="PTHR32322">
    <property type="entry name" value="INNER MEMBRANE TRANSPORTER"/>
    <property type="match status" value="1"/>
</dbReference>
<keyword evidence="4 6" id="KW-1133">Transmembrane helix</keyword>
<evidence type="ECO:0000256" key="6">
    <source>
        <dbReference type="SAM" id="Phobius"/>
    </source>
</evidence>
<keyword evidence="9" id="KW-1185">Reference proteome</keyword>
<dbReference type="Pfam" id="PF00892">
    <property type="entry name" value="EamA"/>
    <property type="match status" value="2"/>
</dbReference>